<dbReference type="HOGENOM" id="CLU_001265_0_5_1"/>
<dbReference type="RefSeq" id="XP_001212145.1">
    <property type="nucleotide sequence ID" value="XM_001212145.1"/>
</dbReference>
<evidence type="ECO:0000256" key="2">
    <source>
        <dbReference type="ARBA" id="ARBA00022448"/>
    </source>
</evidence>
<feature type="transmembrane region" description="Helical" evidence="7">
    <location>
        <begin position="166"/>
        <end position="186"/>
    </location>
</feature>
<keyword evidence="2" id="KW-0813">Transport</keyword>
<evidence type="ECO:0000256" key="4">
    <source>
        <dbReference type="ARBA" id="ARBA00022989"/>
    </source>
</evidence>
<dbReference type="Pfam" id="PF07690">
    <property type="entry name" value="MFS_1"/>
    <property type="match status" value="1"/>
</dbReference>
<dbReference type="PANTHER" id="PTHR43791">
    <property type="entry name" value="PERMEASE-RELATED"/>
    <property type="match status" value="1"/>
</dbReference>
<evidence type="ECO:0000256" key="7">
    <source>
        <dbReference type="SAM" id="Phobius"/>
    </source>
</evidence>
<dbReference type="VEuPathDB" id="FungiDB:ATEG_02967"/>
<feature type="transmembrane region" description="Helical" evidence="7">
    <location>
        <begin position="334"/>
        <end position="355"/>
    </location>
</feature>
<proteinExistence type="predicted"/>
<dbReference type="OMA" id="ATWWLAQ"/>
<dbReference type="STRING" id="341663.Q0CTL7"/>
<evidence type="ECO:0000313" key="8">
    <source>
        <dbReference type="EMBL" id="EAU36241.1"/>
    </source>
</evidence>
<comment type="subcellular location">
    <subcellularLocation>
        <location evidence="1">Membrane</location>
        <topology evidence="1">Multi-pass membrane protein</topology>
    </subcellularLocation>
</comment>
<dbReference type="EMBL" id="CH476597">
    <property type="protein sequence ID" value="EAU36241.1"/>
    <property type="molecule type" value="Genomic_DNA"/>
</dbReference>
<evidence type="ECO:0000256" key="6">
    <source>
        <dbReference type="SAM" id="MobiDB-lite"/>
    </source>
</evidence>
<reference evidence="9" key="1">
    <citation type="submission" date="2005-09" db="EMBL/GenBank/DDBJ databases">
        <title>Annotation of the Aspergillus terreus NIH2624 genome.</title>
        <authorList>
            <person name="Birren B.W."/>
            <person name="Lander E.S."/>
            <person name="Galagan J.E."/>
            <person name="Nusbaum C."/>
            <person name="Devon K."/>
            <person name="Henn M."/>
            <person name="Ma L.-J."/>
            <person name="Jaffe D.B."/>
            <person name="Butler J."/>
            <person name="Alvarez P."/>
            <person name="Gnerre S."/>
            <person name="Grabherr M."/>
            <person name="Kleber M."/>
            <person name="Mauceli E.W."/>
            <person name="Brockman W."/>
            <person name="Rounsley S."/>
            <person name="Young S.K."/>
            <person name="LaButti K."/>
            <person name="Pushparaj V."/>
            <person name="DeCaprio D."/>
            <person name="Crawford M."/>
            <person name="Koehrsen M."/>
            <person name="Engels R."/>
            <person name="Montgomery P."/>
            <person name="Pearson M."/>
            <person name="Howarth C."/>
            <person name="Larson L."/>
            <person name="Luoma S."/>
            <person name="White J."/>
            <person name="Alvarado L."/>
            <person name="Kodira C.D."/>
            <person name="Zeng Q."/>
            <person name="Oleary S."/>
            <person name="Yandava C."/>
            <person name="Denning D.W."/>
            <person name="Nierman W.C."/>
            <person name="Milne T."/>
            <person name="Madden K."/>
        </authorList>
    </citation>
    <scope>NUCLEOTIDE SEQUENCE [LARGE SCALE GENOMIC DNA]</scope>
    <source>
        <strain evidence="9">NIH 2624 / FGSC A1156</strain>
    </source>
</reference>
<keyword evidence="4 7" id="KW-1133">Transmembrane helix</keyword>
<dbReference type="AlphaFoldDB" id="Q0CTL7"/>
<evidence type="ECO:0000256" key="1">
    <source>
        <dbReference type="ARBA" id="ARBA00004141"/>
    </source>
</evidence>
<evidence type="ECO:0000256" key="5">
    <source>
        <dbReference type="ARBA" id="ARBA00023136"/>
    </source>
</evidence>
<keyword evidence="3 7" id="KW-0812">Transmembrane</keyword>
<feature type="transmembrane region" description="Helical" evidence="7">
    <location>
        <begin position="274"/>
        <end position="297"/>
    </location>
</feature>
<protein>
    <recommendedName>
        <fullName evidence="10">Major facilitator superfamily (MFS) profile domain-containing protein</fullName>
    </recommendedName>
</protein>
<dbReference type="PANTHER" id="PTHR43791:SF59">
    <property type="entry name" value="TRANSPORTER, PUTATIVE (AFU_ORTHOLOGUE AFUA_1G06550)-RELATED"/>
    <property type="match status" value="1"/>
</dbReference>
<dbReference type="InterPro" id="IPR036259">
    <property type="entry name" value="MFS_trans_sf"/>
</dbReference>
<dbReference type="eggNOG" id="KOG2533">
    <property type="taxonomic scope" value="Eukaryota"/>
</dbReference>
<evidence type="ECO:0000256" key="3">
    <source>
        <dbReference type="ARBA" id="ARBA00022692"/>
    </source>
</evidence>
<dbReference type="OrthoDB" id="4454541at2759"/>
<dbReference type="InterPro" id="IPR011701">
    <property type="entry name" value="MFS"/>
</dbReference>
<organism evidence="8 9">
    <name type="scientific">Aspergillus terreus (strain NIH 2624 / FGSC A1156)</name>
    <dbReference type="NCBI Taxonomy" id="341663"/>
    <lineage>
        <taxon>Eukaryota</taxon>
        <taxon>Fungi</taxon>
        <taxon>Dikarya</taxon>
        <taxon>Ascomycota</taxon>
        <taxon>Pezizomycotina</taxon>
        <taxon>Eurotiomycetes</taxon>
        <taxon>Eurotiomycetidae</taxon>
        <taxon>Eurotiales</taxon>
        <taxon>Aspergillaceae</taxon>
        <taxon>Aspergillus</taxon>
        <taxon>Aspergillus subgen. Circumdati</taxon>
    </lineage>
</organism>
<dbReference type="GO" id="GO:0022857">
    <property type="term" value="F:transmembrane transporter activity"/>
    <property type="evidence" value="ECO:0007669"/>
    <property type="project" value="InterPro"/>
</dbReference>
<feature type="compositionally biased region" description="Basic and acidic residues" evidence="6">
    <location>
        <begin position="11"/>
        <end position="38"/>
    </location>
</feature>
<dbReference type="SUPFAM" id="SSF103473">
    <property type="entry name" value="MFS general substrate transporter"/>
    <property type="match status" value="1"/>
</dbReference>
<feature type="region of interest" description="Disordered" evidence="6">
    <location>
        <begin position="1"/>
        <end position="38"/>
    </location>
</feature>
<name>Q0CTL7_ASPTN</name>
<dbReference type="GO" id="GO:0016020">
    <property type="term" value="C:membrane"/>
    <property type="evidence" value="ECO:0007669"/>
    <property type="project" value="UniProtKB-SubCell"/>
</dbReference>
<sequence length="400" mass="43998">MSQQQHPSHGKGLEDERIENIGDSRRENPTHTDDHKHDKALDLIEVAGGSPMLTPENNAQVLRKIDLRLLPILLAIYFLQQVDKSTLSYASVFGIIEDVGLKGQEYSWLGSVIYLAQLVVQPLVAYILVKVPLGKFLACTTFLWGVALTCMTPANTFAKLLVCRLFLGLFEAGIPPAFIATTQMWYRRYEQPVRLGSWYAMNGVVNMIIFIFFGLITVVFSFVVLAFMPDSPSRAKFLEEEDKLLAIERIPSGGITTFGPLIVKSFGFDQFKTILFNIPFGAVQLVATMGGAWFATYIKMKGPVIALLCLPAIAGCVMLLQIPHDGAHKGALLAGYYIISVYPGITPLIYSWSAANTAGETKKKVTNGILLIGQCAGNVVGPNLYTTEEAPLYRRGLLSK</sequence>
<feature type="transmembrane region" description="Helical" evidence="7">
    <location>
        <begin position="304"/>
        <end position="322"/>
    </location>
</feature>
<feature type="transmembrane region" description="Helical" evidence="7">
    <location>
        <begin position="207"/>
        <end position="228"/>
    </location>
</feature>
<keyword evidence="5 7" id="KW-0472">Membrane</keyword>
<dbReference type="Proteomes" id="UP000007963">
    <property type="component" value="Unassembled WGS sequence"/>
</dbReference>
<accession>Q0CTL7</accession>
<evidence type="ECO:0000313" key="9">
    <source>
        <dbReference type="Proteomes" id="UP000007963"/>
    </source>
</evidence>
<dbReference type="GeneID" id="4317373"/>
<dbReference type="Gene3D" id="1.20.1250.20">
    <property type="entry name" value="MFS general substrate transporter like domains"/>
    <property type="match status" value="2"/>
</dbReference>
<gene>
    <name evidence="8" type="ORF">ATEG_02967</name>
</gene>
<evidence type="ECO:0008006" key="10">
    <source>
        <dbReference type="Google" id="ProtNLM"/>
    </source>
</evidence>